<feature type="domain" description="YhfZ helix-turn-helix" evidence="1">
    <location>
        <begin position="24"/>
        <end position="71"/>
    </location>
</feature>
<dbReference type="Pfam" id="PF14502">
    <property type="entry name" value="HTH_41"/>
    <property type="match status" value="1"/>
</dbReference>
<evidence type="ECO:0000259" key="2">
    <source>
        <dbReference type="Pfam" id="PF14503"/>
    </source>
</evidence>
<gene>
    <name evidence="3" type="ORF">GTGU_03081</name>
</gene>
<protein>
    <submittedName>
        <fullName evidence="3">Uncharacterized protein</fullName>
    </submittedName>
</protein>
<dbReference type="InterPro" id="IPR036388">
    <property type="entry name" value="WH-like_DNA-bd_sf"/>
</dbReference>
<dbReference type="Gene3D" id="3.40.190.10">
    <property type="entry name" value="Periplasmic binding protein-like II"/>
    <property type="match status" value="2"/>
</dbReference>
<dbReference type="RefSeq" id="WP_038158700.1">
    <property type="nucleotide sequence ID" value="NZ_JMTB01000093.1"/>
</dbReference>
<sequence>MRRTFIKKEGMTLTTLARYLLGQQCGNRLKTIEELATECGSSVGLTQAALKTLEAEGAIRIERRGRNGSYLADMNHKALLSHVDIRNVVCAMPLPYTRLYEGLASGLKSQFEGIPFYFAHMRGADVRVECLLNGVYDMAVVSRLAAENYLNSNALCMVLELGAQTYVGEHQLICRKGEAKNVRRVGIDNRSADQKIMTSLWFCEREIERVDVPYHESLHRIVKGDIDGVIWNVAVESELVVLGLEAIPLKGDPRFVQATEAVVLTRADDYPMQHLIETVVNKPALLAHQQRVVNEEQDPSY</sequence>
<comment type="caution">
    <text evidence="3">The sequence shown here is derived from an EMBL/GenBank/DDBJ whole genome shotgun (WGS) entry which is preliminary data.</text>
</comment>
<evidence type="ECO:0000313" key="4">
    <source>
        <dbReference type="Proteomes" id="UP000028630"/>
    </source>
</evidence>
<organism evidence="3 4">
    <name type="scientific">Trabulsiella guamensis ATCC 49490</name>
    <dbReference type="NCBI Taxonomy" id="1005994"/>
    <lineage>
        <taxon>Bacteria</taxon>
        <taxon>Pseudomonadati</taxon>
        <taxon>Pseudomonadota</taxon>
        <taxon>Gammaproteobacteria</taxon>
        <taxon>Enterobacterales</taxon>
        <taxon>Enterobacteriaceae</taxon>
        <taxon>Trabulsiella</taxon>
    </lineage>
</organism>
<dbReference type="AlphaFoldDB" id="A0A085A438"/>
<evidence type="ECO:0000313" key="3">
    <source>
        <dbReference type="EMBL" id="KFC04983.1"/>
    </source>
</evidence>
<dbReference type="InterPro" id="IPR032791">
    <property type="entry name" value="YhfZ_C"/>
</dbReference>
<dbReference type="SUPFAM" id="SSF53850">
    <property type="entry name" value="Periplasmic binding protein-like II"/>
    <property type="match status" value="1"/>
</dbReference>
<proteinExistence type="predicted"/>
<dbReference type="NCBIfam" id="NF041241">
    <property type="entry name" value="YhfZ_full"/>
    <property type="match status" value="1"/>
</dbReference>
<accession>A0A085A438</accession>
<dbReference type="eggNOG" id="COG2188">
    <property type="taxonomic scope" value="Bacteria"/>
</dbReference>
<evidence type="ECO:0000259" key="1">
    <source>
        <dbReference type="Pfam" id="PF14502"/>
    </source>
</evidence>
<dbReference type="Proteomes" id="UP000028630">
    <property type="component" value="Unassembled WGS sequence"/>
</dbReference>
<feature type="domain" description="Uncharacterised protein YhfZ C-terminal" evidence="2">
    <location>
        <begin position="76"/>
        <end position="301"/>
    </location>
</feature>
<reference evidence="4" key="1">
    <citation type="submission" date="2014-05" db="EMBL/GenBank/DDBJ databases">
        <title>ATOL: Assembling a taxonomically balanced genome-scale reconstruction of the evolutionary history of the Enterobacteriaceae.</title>
        <authorList>
            <person name="Plunkett G. III"/>
            <person name="Neeno-Eckwall E.C."/>
            <person name="Glasner J.D."/>
            <person name="Perna N.T."/>
        </authorList>
    </citation>
    <scope>NUCLEOTIDE SEQUENCE [LARGE SCALE GENOMIC DNA]</scope>
    <source>
        <strain evidence="4">ATCC 49490</strain>
    </source>
</reference>
<dbReference type="InterPro" id="IPR041444">
    <property type="entry name" value="HTH_41"/>
</dbReference>
<dbReference type="Gene3D" id="1.10.10.10">
    <property type="entry name" value="Winged helix-like DNA-binding domain superfamily/Winged helix DNA-binding domain"/>
    <property type="match status" value="1"/>
</dbReference>
<dbReference type="EMBL" id="JMTB01000093">
    <property type="protein sequence ID" value="KFC04983.1"/>
    <property type="molecule type" value="Genomic_DNA"/>
</dbReference>
<dbReference type="OrthoDB" id="147067at2"/>
<dbReference type="Pfam" id="PF14503">
    <property type="entry name" value="YhfZ_C"/>
    <property type="match status" value="1"/>
</dbReference>
<name>A0A085A438_9ENTR</name>
<keyword evidence="4" id="KW-1185">Reference proteome</keyword>